<dbReference type="RefSeq" id="WP_011734888.1">
    <property type="nucleotide sequence ID" value="NC_008609.1"/>
</dbReference>
<feature type="transmembrane region" description="Helical" evidence="2">
    <location>
        <begin position="116"/>
        <end position="133"/>
    </location>
</feature>
<evidence type="ECO:0000256" key="1">
    <source>
        <dbReference type="SAM" id="MobiDB-lite"/>
    </source>
</evidence>
<keyword evidence="2" id="KW-0472">Membrane</keyword>
<dbReference type="AlphaFoldDB" id="A1AML1"/>
<protein>
    <submittedName>
        <fullName evidence="3">Uncharacterized protein</fullName>
    </submittedName>
</protein>
<feature type="region of interest" description="Disordered" evidence="1">
    <location>
        <begin position="166"/>
        <end position="190"/>
    </location>
</feature>
<name>A1AML1_PELPD</name>
<proteinExistence type="predicted"/>
<feature type="transmembrane region" description="Helical" evidence="2">
    <location>
        <begin position="84"/>
        <end position="104"/>
    </location>
</feature>
<sequence>MFPFTLNGTIKIKENCALSPQTVQDEIASTLLVSGVPVDYLPEGGFRFRLGMAQHFSWTFLLGASSGIVRCSERSGLVRISYRLRFFHLMLQVSALLFICWRLELVFSPLTIPREYYLAVWIWLLLGNILITLQEFRRFLRGCARDSGERIFFWRGSGPVDTTLPGSAAAPAFAPAPPAGPTSPGNASSG</sequence>
<dbReference type="EMBL" id="CP000482">
    <property type="protein sequence ID" value="ABK98581.1"/>
    <property type="molecule type" value="Genomic_DNA"/>
</dbReference>
<dbReference type="KEGG" id="ppd:Ppro_0953"/>
<accession>A1AML1</accession>
<keyword evidence="4" id="KW-1185">Reference proteome</keyword>
<evidence type="ECO:0000313" key="4">
    <source>
        <dbReference type="Proteomes" id="UP000006732"/>
    </source>
</evidence>
<gene>
    <name evidence="3" type="ordered locus">Ppro_0953</name>
</gene>
<dbReference type="HOGENOM" id="CLU_1426784_0_0_7"/>
<organism evidence="3 4">
    <name type="scientific">Pelobacter propionicus (strain DSM 2379 / NBRC 103807 / OttBd1)</name>
    <dbReference type="NCBI Taxonomy" id="338966"/>
    <lineage>
        <taxon>Bacteria</taxon>
        <taxon>Pseudomonadati</taxon>
        <taxon>Thermodesulfobacteriota</taxon>
        <taxon>Desulfuromonadia</taxon>
        <taxon>Desulfuromonadales</taxon>
        <taxon>Desulfuromonadaceae</taxon>
        <taxon>Pelobacter</taxon>
    </lineage>
</organism>
<evidence type="ECO:0000256" key="2">
    <source>
        <dbReference type="SAM" id="Phobius"/>
    </source>
</evidence>
<dbReference type="Proteomes" id="UP000006732">
    <property type="component" value="Chromosome"/>
</dbReference>
<keyword evidence="2" id="KW-0812">Transmembrane</keyword>
<evidence type="ECO:0000313" key="3">
    <source>
        <dbReference type="EMBL" id="ABK98581.1"/>
    </source>
</evidence>
<keyword evidence="2" id="KW-1133">Transmembrane helix</keyword>
<reference evidence="3 4" key="1">
    <citation type="submission" date="2006-10" db="EMBL/GenBank/DDBJ databases">
        <title>Complete sequence of chromosome of Pelobacter propionicus DSM 2379.</title>
        <authorList>
            <consortium name="US DOE Joint Genome Institute"/>
            <person name="Copeland A."/>
            <person name="Lucas S."/>
            <person name="Lapidus A."/>
            <person name="Barry K."/>
            <person name="Detter J.C."/>
            <person name="Glavina del Rio T."/>
            <person name="Hammon N."/>
            <person name="Israni S."/>
            <person name="Dalin E."/>
            <person name="Tice H."/>
            <person name="Pitluck S."/>
            <person name="Saunders E."/>
            <person name="Brettin T."/>
            <person name="Bruce D."/>
            <person name="Han C."/>
            <person name="Tapia R."/>
            <person name="Schmutz J."/>
            <person name="Larimer F."/>
            <person name="Land M."/>
            <person name="Hauser L."/>
            <person name="Kyrpides N."/>
            <person name="Kim E."/>
            <person name="Lovley D."/>
            <person name="Richardson P."/>
        </authorList>
    </citation>
    <scope>NUCLEOTIDE SEQUENCE [LARGE SCALE GENOMIC DNA]</scope>
    <source>
        <strain evidence="4">DSM 2379 / NBRC 103807 / OttBd1</strain>
    </source>
</reference>